<dbReference type="Pfam" id="PF04082">
    <property type="entry name" value="Fungal_trans"/>
    <property type="match status" value="1"/>
</dbReference>
<evidence type="ECO:0000256" key="1">
    <source>
        <dbReference type="ARBA" id="ARBA00023242"/>
    </source>
</evidence>
<dbReference type="GO" id="GO:0008270">
    <property type="term" value="F:zinc ion binding"/>
    <property type="evidence" value="ECO:0007669"/>
    <property type="project" value="InterPro"/>
</dbReference>
<evidence type="ECO:0000256" key="2">
    <source>
        <dbReference type="SAM" id="MobiDB-lite"/>
    </source>
</evidence>
<feature type="compositionally biased region" description="Basic and acidic residues" evidence="2">
    <location>
        <begin position="666"/>
        <end position="675"/>
    </location>
</feature>
<dbReference type="PANTHER" id="PTHR47425">
    <property type="entry name" value="FARB-RELATED"/>
    <property type="match status" value="1"/>
</dbReference>
<dbReference type="GO" id="GO:0006351">
    <property type="term" value="P:DNA-templated transcription"/>
    <property type="evidence" value="ECO:0007669"/>
    <property type="project" value="InterPro"/>
</dbReference>
<gene>
    <name evidence="4" type="ORF">H2204_003203</name>
</gene>
<dbReference type="InterPro" id="IPR052761">
    <property type="entry name" value="Fungal_Detox/Toxin_TFs"/>
</dbReference>
<evidence type="ECO:0000313" key="4">
    <source>
        <dbReference type="EMBL" id="KAJ9640575.1"/>
    </source>
</evidence>
<dbReference type="SMART" id="SM00906">
    <property type="entry name" value="Fungal_trans"/>
    <property type="match status" value="1"/>
</dbReference>
<protein>
    <recommendedName>
        <fullName evidence="3">Xylanolytic transcriptional activator regulatory domain-containing protein</fullName>
    </recommendedName>
</protein>
<feature type="region of interest" description="Disordered" evidence="2">
    <location>
        <begin position="649"/>
        <end position="703"/>
    </location>
</feature>
<feature type="compositionally biased region" description="Low complexity" evidence="2">
    <location>
        <begin position="694"/>
        <end position="703"/>
    </location>
</feature>
<name>A0AA38YB11_9EURO</name>
<sequence length="799" mass="90278">MNHPGLKIYLDDPQNDGPWWRAWVAGPENRTPKKLLDSSTIKKSVVSEGVVEASHSSLVSNLAPVVDPQSTTVTTTKAEEDALPAFGPGADVWINDGTCPATTQDVFLNHTSDLCPTSWEGFTGGPPTVYGDDEVNSSFDLGVIDWDPVLKNTDEWPAPSPLRGVAHSPAAAIDKPKPSSTWKEFPDVTTMAQSSSSTSDGFIIYSYYPFLEMENLPALRPEVTRFLEMSHSFHVPVPEVLDEFVRKYFLYVHPNVPMLDEGDFWEAYSQRNSKPHYRIPLIVFQAMMFAVSSFVSSESLQRLNLWSTREARSRFYEAAKTLYQHNDSNRDPLIMTRAGILLSYHTSPGSMRSNSYWMTLAIHCAREARADDYQCVGNSPERRRTLKRLWWSCILRDRTVSLGVRRPLLITSDDFDFSLPPLTMEDFENDIGRSRVVDTKGQRALIRIVVHRCKLSLALTDLLMLAYPRKAPFVPECEAQVRRCLARLELSRALLENWYRHEAERDLQHIKCTRDNQSPSARMALFNLRLLAIASSRDTTFKKGIIECKTNLEAASKSITKILDELLQRNLLKYLPISIVAYAAFPLVLYTLNKELKCSGATTGNDEADRKDLDVYTKSMEVFSRLYDGTDVVLDSLSTIMGNIKFEEDERTSNKSKYNPQIMMSEKSDESNKTDGDDDQNYDSPSSRQRRSTTHSSQGTHSSSLAKYDWGDVLLLQPSCYLRLALTIDIFLCTGQVPKDAELPSAFQSSQQGTKIPVYQISLQMNHHIGEEAVAAAGQSHHHQRETHLLEDIEQEEIM</sequence>
<dbReference type="PANTHER" id="PTHR47425:SF2">
    <property type="entry name" value="FARB-RELATED"/>
    <property type="match status" value="1"/>
</dbReference>
<comment type="caution">
    <text evidence="4">The sequence shown here is derived from an EMBL/GenBank/DDBJ whole genome shotgun (WGS) entry which is preliminary data.</text>
</comment>
<accession>A0AA38YB11</accession>
<dbReference type="CDD" id="cd12148">
    <property type="entry name" value="fungal_TF_MHR"/>
    <property type="match status" value="1"/>
</dbReference>
<organism evidence="4 5">
    <name type="scientific">Knufia peltigerae</name>
    <dbReference type="NCBI Taxonomy" id="1002370"/>
    <lineage>
        <taxon>Eukaryota</taxon>
        <taxon>Fungi</taxon>
        <taxon>Dikarya</taxon>
        <taxon>Ascomycota</taxon>
        <taxon>Pezizomycotina</taxon>
        <taxon>Eurotiomycetes</taxon>
        <taxon>Chaetothyriomycetidae</taxon>
        <taxon>Chaetothyriales</taxon>
        <taxon>Trichomeriaceae</taxon>
        <taxon>Knufia</taxon>
    </lineage>
</organism>
<evidence type="ECO:0000313" key="5">
    <source>
        <dbReference type="Proteomes" id="UP001172681"/>
    </source>
</evidence>
<dbReference type="EMBL" id="JAPDRN010000014">
    <property type="protein sequence ID" value="KAJ9640575.1"/>
    <property type="molecule type" value="Genomic_DNA"/>
</dbReference>
<keyword evidence="5" id="KW-1185">Reference proteome</keyword>
<dbReference type="AlphaFoldDB" id="A0AA38YB11"/>
<evidence type="ECO:0000259" key="3">
    <source>
        <dbReference type="SMART" id="SM00906"/>
    </source>
</evidence>
<reference evidence="4" key="1">
    <citation type="submission" date="2022-10" db="EMBL/GenBank/DDBJ databases">
        <title>Culturing micro-colonial fungi from biological soil crusts in the Mojave desert and describing Neophaeococcomyces mojavensis, and introducing the new genera and species Taxawa tesnikishii.</title>
        <authorList>
            <person name="Kurbessoian T."/>
            <person name="Stajich J.E."/>
        </authorList>
    </citation>
    <scope>NUCLEOTIDE SEQUENCE</scope>
    <source>
        <strain evidence="4">TK_35</strain>
    </source>
</reference>
<dbReference type="GO" id="GO:0003677">
    <property type="term" value="F:DNA binding"/>
    <property type="evidence" value="ECO:0007669"/>
    <property type="project" value="InterPro"/>
</dbReference>
<keyword evidence="1" id="KW-0539">Nucleus</keyword>
<proteinExistence type="predicted"/>
<dbReference type="Proteomes" id="UP001172681">
    <property type="component" value="Unassembled WGS sequence"/>
</dbReference>
<dbReference type="InterPro" id="IPR007219">
    <property type="entry name" value="XnlR_reg_dom"/>
</dbReference>
<feature type="domain" description="Xylanolytic transcriptional activator regulatory" evidence="3">
    <location>
        <begin position="354"/>
        <end position="427"/>
    </location>
</feature>